<name>A0A7U2RQE6_FLAPS</name>
<dbReference type="SUPFAM" id="SSF50939">
    <property type="entry name" value="Sialidases"/>
    <property type="match status" value="1"/>
</dbReference>
<dbReference type="KEGG" id="fpv:IA03_03115"/>
<dbReference type="InterPro" id="IPR036278">
    <property type="entry name" value="Sialidase_sf"/>
</dbReference>
<dbReference type="Gene3D" id="2.130.10.10">
    <property type="entry name" value="YVTN repeat-like/Quinoprotein amine dehydrogenase"/>
    <property type="match status" value="1"/>
</dbReference>
<reference evidence="1 2" key="1">
    <citation type="submission" date="2020-07" db="EMBL/GenBank/DDBJ databases">
        <title>Genomic characterization of Flavobacterium psychrophilum strains.</title>
        <authorList>
            <person name="Castillo D."/>
            <person name="Jorgensen J."/>
            <person name="Middelboe M."/>
        </authorList>
    </citation>
    <scope>NUCLEOTIDE SEQUENCE [LARGE SCALE GENOMIC DNA]</scope>
    <source>
        <strain evidence="1 2">FPS-R7</strain>
    </source>
</reference>
<dbReference type="GeneID" id="66552701"/>
<evidence type="ECO:0000313" key="1">
    <source>
        <dbReference type="EMBL" id="QRE03300.1"/>
    </source>
</evidence>
<accession>A0A7U2RQE6</accession>
<dbReference type="OMA" id="FFDRRHG"/>
<dbReference type="AlphaFoldDB" id="A0A7U2RQE6"/>
<evidence type="ECO:0000313" key="2">
    <source>
        <dbReference type="Proteomes" id="UP000596329"/>
    </source>
</evidence>
<dbReference type="KEGG" id="fpk:IA06_03065"/>
<dbReference type="InterPro" id="IPR015943">
    <property type="entry name" value="WD40/YVTN_repeat-like_dom_sf"/>
</dbReference>
<organism evidence="1 2">
    <name type="scientific">Flavobacterium psychrophilum</name>
    <dbReference type="NCBI Taxonomy" id="96345"/>
    <lineage>
        <taxon>Bacteria</taxon>
        <taxon>Pseudomonadati</taxon>
        <taxon>Bacteroidota</taxon>
        <taxon>Flavobacteriia</taxon>
        <taxon>Flavobacteriales</taxon>
        <taxon>Flavobacteriaceae</taxon>
        <taxon>Flavobacterium</taxon>
    </lineage>
</organism>
<sequence>MKNIFFISLIISALYSCKVTENFISNPRFSKIIVDTLFTEKISCRALTIDNNKVWYAANNGNYGFILLDSSANYSKQITNENLKIEFRSIAQTSKYIFILSVANPALLYRISKNDYKVTLVYQENHEKVFYDSMQFFNDNEGIAIGDPTENCPSIIKTTNGGETWQKISCEKLPKFYDGEAFFAASNTNLVIKRNKIWMISGGKKARVFYSENKGNTWQTFETPMVQGQTMTGSFTADFYNQKIGFIAGGNYEKLEQNLQNKATTNDGGKTWQLMSQNQGFGYASCLQYVPNSGGKSLVVVSATGIFYSRNAGKKWKKLSSDNDFYTLRFLNNNTAIAAGKNKIVSIKFK</sequence>
<dbReference type="EMBL" id="CP059075">
    <property type="protein sequence ID" value="QRE03300.1"/>
    <property type="molecule type" value="Genomic_DNA"/>
</dbReference>
<dbReference type="KEGG" id="fpw:IA04_03025"/>
<dbReference type="Proteomes" id="UP000596329">
    <property type="component" value="Chromosome"/>
</dbReference>
<dbReference type="PANTHER" id="PTHR47199:SF2">
    <property type="entry name" value="PHOTOSYSTEM II STABILITY_ASSEMBLY FACTOR HCF136, CHLOROPLASTIC"/>
    <property type="match status" value="1"/>
</dbReference>
<dbReference type="PROSITE" id="PS51257">
    <property type="entry name" value="PROKAR_LIPOPROTEIN"/>
    <property type="match status" value="1"/>
</dbReference>
<dbReference type="RefSeq" id="WP_011962781.1">
    <property type="nucleotide sequence ID" value="NZ_CBCRUL010000006.1"/>
</dbReference>
<protein>
    <submittedName>
        <fullName evidence="1">Oxidoreductase</fullName>
    </submittedName>
</protein>
<dbReference type="PANTHER" id="PTHR47199">
    <property type="entry name" value="PHOTOSYSTEM II STABILITY/ASSEMBLY FACTOR HCF136, CHLOROPLASTIC"/>
    <property type="match status" value="1"/>
</dbReference>
<dbReference type="KEGG" id="fpq:IB65_03040"/>
<gene>
    <name evidence="1" type="ORF">H0H26_10395</name>
</gene>
<proteinExistence type="predicted"/>